<protein>
    <submittedName>
        <fullName evidence="2">Uncharacterized protein</fullName>
    </submittedName>
</protein>
<accession>A0A164L8U8</accession>
<evidence type="ECO:0000313" key="2">
    <source>
        <dbReference type="EMBL" id="KZS03895.1"/>
    </source>
</evidence>
<feature type="region of interest" description="Disordered" evidence="1">
    <location>
        <begin position="1"/>
        <end position="25"/>
    </location>
</feature>
<dbReference type="EMBL" id="LRGB01003163">
    <property type="protein sequence ID" value="KZS03895.1"/>
    <property type="molecule type" value="Genomic_DNA"/>
</dbReference>
<proteinExistence type="predicted"/>
<gene>
    <name evidence="2" type="ORF">APZ42_033248</name>
</gene>
<sequence>METYSLHRSTGGGIEKTEVGKEREARHTYIQKKKKKTLGYVLSLRSLSRLLRRWSSPPPLLLHRRCRFFYRALSLAHSQSHIVQSLRALLPPNVSKATGEEGKREEA</sequence>
<name>A0A164L8U8_9CRUS</name>
<dbReference type="Proteomes" id="UP000076858">
    <property type="component" value="Unassembled WGS sequence"/>
</dbReference>
<organism evidence="2 3">
    <name type="scientific">Daphnia magna</name>
    <dbReference type="NCBI Taxonomy" id="35525"/>
    <lineage>
        <taxon>Eukaryota</taxon>
        <taxon>Metazoa</taxon>
        <taxon>Ecdysozoa</taxon>
        <taxon>Arthropoda</taxon>
        <taxon>Crustacea</taxon>
        <taxon>Branchiopoda</taxon>
        <taxon>Diplostraca</taxon>
        <taxon>Cladocera</taxon>
        <taxon>Anomopoda</taxon>
        <taxon>Daphniidae</taxon>
        <taxon>Daphnia</taxon>
    </lineage>
</organism>
<comment type="caution">
    <text evidence="2">The sequence shown here is derived from an EMBL/GenBank/DDBJ whole genome shotgun (WGS) entry which is preliminary data.</text>
</comment>
<keyword evidence="3" id="KW-1185">Reference proteome</keyword>
<evidence type="ECO:0000313" key="3">
    <source>
        <dbReference type="Proteomes" id="UP000076858"/>
    </source>
</evidence>
<evidence type="ECO:0000256" key="1">
    <source>
        <dbReference type="SAM" id="MobiDB-lite"/>
    </source>
</evidence>
<feature type="compositionally biased region" description="Basic and acidic residues" evidence="1">
    <location>
        <begin position="15"/>
        <end position="25"/>
    </location>
</feature>
<dbReference type="AlphaFoldDB" id="A0A164L8U8"/>
<reference evidence="2 3" key="1">
    <citation type="submission" date="2016-03" db="EMBL/GenBank/DDBJ databases">
        <title>EvidentialGene: Evidence-directed Construction of Genes on Genomes.</title>
        <authorList>
            <person name="Gilbert D.G."/>
            <person name="Choi J.-H."/>
            <person name="Mockaitis K."/>
            <person name="Colbourne J."/>
            <person name="Pfrender M."/>
        </authorList>
    </citation>
    <scope>NUCLEOTIDE SEQUENCE [LARGE SCALE GENOMIC DNA]</scope>
    <source>
        <strain evidence="2 3">Xinb3</strain>
        <tissue evidence="2">Complete organism</tissue>
    </source>
</reference>